<reference evidence="2" key="1">
    <citation type="journal article" date="2019" name="Int. J. Syst. Evol. Microbiol.">
        <title>The Global Catalogue of Microorganisms (GCM) 10K type strain sequencing project: providing services to taxonomists for standard genome sequencing and annotation.</title>
        <authorList>
            <consortium name="The Broad Institute Genomics Platform"/>
            <consortium name="The Broad Institute Genome Sequencing Center for Infectious Disease"/>
            <person name="Wu L."/>
            <person name="Ma J."/>
        </authorList>
    </citation>
    <scope>NUCLEOTIDE SEQUENCE [LARGE SCALE GENOMIC DNA]</scope>
    <source>
        <strain evidence="2">YIM 94188</strain>
    </source>
</reference>
<accession>A0ABW0ZCJ1</accession>
<evidence type="ECO:0008006" key="3">
    <source>
        <dbReference type="Google" id="ProtNLM"/>
    </source>
</evidence>
<dbReference type="RefSeq" id="WP_378526941.1">
    <property type="nucleotide sequence ID" value="NZ_JBHSNS010000001.1"/>
</dbReference>
<comment type="caution">
    <text evidence="1">The sequence shown here is derived from an EMBL/GenBank/DDBJ whole genome shotgun (WGS) entry which is preliminary data.</text>
</comment>
<protein>
    <recommendedName>
        <fullName evidence="3">Bacteriocin biosynthesis cyclodehydratase domain-containing protein</fullName>
    </recommendedName>
</protein>
<dbReference type="EMBL" id="JBHSNS010000001">
    <property type="protein sequence ID" value="MFC5728027.1"/>
    <property type="molecule type" value="Genomic_DNA"/>
</dbReference>
<evidence type="ECO:0000313" key="1">
    <source>
        <dbReference type="EMBL" id="MFC5728027.1"/>
    </source>
</evidence>
<organism evidence="1 2">
    <name type="scientific">Nocardioides vastitatis</name>
    <dbReference type="NCBI Taxonomy" id="2568655"/>
    <lineage>
        <taxon>Bacteria</taxon>
        <taxon>Bacillati</taxon>
        <taxon>Actinomycetota</taxon>
        <taxon>Actinomycetes</taxon>
        <taxon>Propionibacteriales</taxon>
        <taxon>Nocardioidaceae</taxon>
        <taxon>Nocardioides</taxon>
    </lineage>
</organism>
<name>A0ABW0ZCJ1_9ACTN</name>
<sequence>MSSLGSHHLTLRPGAPVMARSPGILQVGLDEPTARVPDDPSVTRLLRALGRPGGVPAEPDQLPPPAAAALTTLYDAGLVVPVPSTEHGADPSMVALRAQFGPDAVRRRAARDATAIAVRADPATRSILDPLLAAAGVRAARAAEEPAAATLVVTAGPVAREAVDPLTRGSVPHLLVTGGASGRRVGPFVDPGRTACLRCVDAHEALRDPRRPLLVIQAAAEASAHPPPRDPVLDHLALAWAARDLARYLEGDEPSTWSTTVDIGPLTAPQVTRWGRHPYCGCAWDAILELP</sequence>
<dbReference type="Proteomes" id="UP001596072">
    <property type="component" value="Unassembled WGS sequence"/>
</dbReference>
<proteinExistence type="predicted"/>
<gene>
    <name evidence="1" type="ORF">ACFPQB_03800</name>
</gene>
<keyword evidence="2" id="KW-1185">Reference proteome</keyword>
<dbReference type="Gene3D" id="3.40.50.720">
    <property type="entry name" value="NAD(P)-binding Rossmann-like Domain"/>
    <property type="match status" value="1"/>
</dbReference>
<evidence type="ECO:0000313" key="2">
    <source>
        <dbReference type="Proteomes" id="UP001596072"/>
    </source>
</evidence>